<evidence type="ECO:0000259" key="6">
    <source>
        <dbReference type="PROSITE" id="PS51371"/>
    </source>
</evidence>
<dbReference type="Pfam" id="PF03471">
    <property type="entry name" value="CorC_HlyC"/>
    <property type="match status" value="1"/>
</dbReference>
<dbReference type="EMBL" id="BSFE01000012">
    <property type="protein sequence ID" value="GLK53629.1"/>
    <property type="molecule type" value="Genomic_DNA"/>
</dbReference>
<keyword evidence="8" id="KW-1185">Reference proteome</keyword>
<keyword evidence="3 4" id="KW-0129">CBS domain</keyword>
<dbReference type="PANTHER" id="PTHR22777:SF27">
    <property type="entry name" value="MAGNESIUM AND COBALT EFFLUX PROTEIN CORC"/>
    <property type="match status" value="1"/>
</dbReference>
<dbReference type="InterPro" id="IPR005170">
    <property type="entry name" value="Transptr-assoc_dom"/>
</dbReference>
<dbReference type="InterPro" id="IPR044751">
    <property type="entry name" value="Ion_transp-like_CBS"/>
</dbReference>
<evidence type="ECO:0000256" key="5">
    <source>
        <dbReference type="SAM" id="MobiDB-lite"/>
    </source>
</evidence>
<evidence type="ECO:0000256" key="3">
    <source>
        <dbReference type="ARBA" id="ARBA00023122"/>
    </source>
</evidence>
<reference evidence="7" key="2">
    <citation type="submission" date="2023-01" db="EMBL/GenBank/DDBJ databases">
        <authorList>
            <person name="Sun Q."/>
            <person name="Evtushenko L."/>
        </authorList>
    </citation>
    <scope>NUCLEOTIDE SEQUENCE</scope>
    <source>
        <strain evidence="7">VKM B-1513</strain>
    </source>
</reference>
<gene>
    <name evidence="7" type="primary">corC</name>
    <name evidence="7" type="ORF">GCM10017621_31370</name>
</gene>
<keyword evidence="2" id="KW-0677">Repeat</keyword>
<evidence type="ECO:0000256" key="2">
    <source>
        <dbReference type="ARBA" id="ARBA00022737"/>
    </source>
</evidence>
<dbReference type="InterPro" id="IPR016169">
    <property type="entry name" value="FAD-bd_PCMH_sub2"/>
</dbReference>
<comment type="caution">
    <text evidence="7">The sequence shown here is derived from an EMBL/GenBank/DDBJ whole genome shotgun (WGS) entry which is preliminary data.</text>
</comment>
<dbReference type="InterPro" id="IPR000644">
    <property type="entry name" value="CBS_dom"/>
</dbReference>
<feature type="domain" description="CBS" evidence="6">
    <location>
        <begin position="132"/>
        <end position="193"/>
    </location>
</feature>
<protein>
    <submittedName>
        <fullName evidence="7">Ion transporter</fullName>
    </submittedName>
</protein>
<feature type="domain" description="CBS" evidence="6">
    <location>
        <begin position="58"/>
        <end position="118"/>
    </location>
</feature>
<dbReference type="AlphaFoldDB" id="A0A9W6IQ98"/>
<dbReference type="CDD" id="cd04590">
    <property type="entry name" value="CBS_pair_CorC_HlyC_assoc"/>
    <property type="match status" value="1"/>
</dbReference>
<name>A0A9W6IQ98_9PROT</name>
<evidence type="ECO:0000256" key="1">
    <source>
        <dbReference type="ARBA" id="ARBA00006446"/>
    </source>
</evidence>
<dbReference type="GO" id="GO:0050660">
    <property type="term" value="F:flavin adenine dinucleotide binding"/>
    <property type="evidence" value="ECO:0007669"/>
    <property type="project" value="InterPro"/>
</dbReference>
<reference evidence="7" key="1">
    <citation type="journal article" date="2014" name="Int. J. Syst. Evol. Microbiol.">
        <title>Complete genome sequence of Corynebacterium casei LMG S-19264T (=DSM 44701T), isolated from a smear-ripened cheese.</title>
        <authorList>
            <consortium name="US DOE Joint Genome Institute (JGI-PGF)"/>
            <person name="Walter F."/>
            <person name="Albersmeier A."/>
            <person name="Kalinowski J."/>
            <person name="Ruckert C."/>
        </authorList>
    </citation>
    <scope>NUCLEOTIDE SEQUENCE</scope>
    <source>
        <strain evidence="7">VKM B-1513</strain>
    </source>
</reference>
<evidence type="ECO:0000256" key="4">
    <source>
        <dbReference type="PROSITE-ProRule" id="PRU00703"/>
    </source>
</evidence>
<dbReference type="Gene3D" id="3.30.465.10">
    <property type="match status" value="1"/>
</dbReference>
<feature type="region of interest" description="Disordered" evidence="5">
    <location>
        <begin position="281"/>
        <end position="300"/>
    </location>
</feature>
<feature type="compositionally biased region" description="Low complexity" evidence="5">
    <location>
        <begin position="287"/>
        <end position="300"/>
    </location>
</feature>
<proteinExistence type="inferred from homology"/>
<dbReference type="SUPFAM" id="SSF56176">
    <property type="entry name" value="FAD-binding/transporter-associated domain-like"/>
    <property type="match status" value="1"/>
</dbReference>
<organism evidence="7 8">
    <name type="scientific">Maricaulis virginensis</name>
    <dbReference type="NCBI Taxonomy" id="144022"/>
    <lineage>
        <taxon>Bacteria</taxon>
        <taxon>Pseudomonadati</taxon>
        <taxon>Pseudomonadota</taxon>
        <taxon>Alphaproteobacteria</taxon>
        <taxon>Maricaulales</taxon>
        <taxon>Maricaulaceae</taxon>
        <taxon>Maricaulis</taxon>
    </lineage>
</organism>
<dbReference type="PROSITE" id="PS51371">
    <property type="entry name" value="CBS"/>
    <property type="match status" value="2"/>
</dbReference>
<dbReference type="InterPro" id="IPR046342">
    <property type="entry name" value="CBS_dom_sf"/>
</dbReference>
<dbReference type="GO" id="GO:0005886">
    <property type="term" value="C:plasma membrane"/>
    <property type="evidence" value="ECO:0007669"/>
    <property type="project" value="TreeGrafter"/>
</dbReference>
<dbReference type="SUPFAM" id="SSF54631">
    <property type="entry name" value="CBS-domain pair"/>
    <property type="match status" value="1"/>
</dbReference>
<dbReference type="PANTHER" id="PTHR22777">
    <property type="entry name" value="HEMOLYSIN-RELATED"/>
    <property type="match status" value="1"/>
</dbReference>
<comment type="similarity">
    <text evidence="1">Belongs to the UPF0053 family. Hemolysin C subfamily.</text>
</comment>
<dbReference type="Gene3D" id="3.10.580.10">
    <property type="entry name" value="CBS-domain"/>
    <property type="match status" value="1"/>
</dbReference>
<dbReference type="SMART" id="SM01091">
    <property type="entry name" value="CorC_HlyC"/>
    <property type="match status" value="1"/>
</dbReference>
<dbReference type="InterPro" id="IPR036318">
    <property type="entry name" value="FAD-bd_PCMH-like_sf"/>
</dbReference>
<evidence type="ECO:0000313" key="8">
    <source>
        <dbReference type="Proteomes" id="UP001143486"/>
    </source>
</evidence>
<accession>A0A9W6IQ98</accession>
<evidence type="ECO:0000313" key="7">
    <source>
        <dbReference type="EMBL" id="GLK53629.1"/>
    </source>
</evidence>
<sequence>MADNPITPGPEGRSWFRRILGKSGRTPVAAAATPAAPASLPLSIEADALDLLRVADVMVPRADIIGVEVSTPLDELAQRFAEAAHSRMPIYRETLDDPVGVAHIKDVVGHLAPSEDGERLPGWLQKQILPAISRPLLFAPPSMRASDLLRRMQGRRMHMALVVDEYGGTDGLVTLEDLIEPIVGDIEDEHDDEDSPAIRARGPGVWDVDARAEIDDFEAVVGEEIAAEDEDEDVDSLGGLVFTLIGRVPERGEVIRHPTGYEFEVIEADSRRIKRMRVRAAHRKPRPAAVPAADGAGPES</sequence>
<dbReference type="Pfam" id="PF00571">
    <property type="entry name" value="CBS"/>
    <property type="match status" value="2"/>
</dbReference>
<dbReference type="FunFam" id="3.10.580.10:FF:000002">
    <property type="entry name" value="Magnesium/cobalt efflux protein CorC"/>
    <property type="match status" value="1"/>
</dbReference>
<dbReference type="Proteomes" id="UP001143486">
    <property type="component" value="Unassembled WGS sequence"/>
</dbReference>
<dbReference type="RefSeq" id="WP_271187971.1">
    <property type="nucleotide sequence ID" value="NZ_BSFE01000012.1"/>
</dbReference>